<dbReference type="GeneID" id="102200814"/>
<dbReference type="Pfam" id="PF15476">
    <property type="entry name" value="SAP25"/>
    <property type="match status" value="1"/>
</dbReference>
<accession>A0A9Y3RZL2</accession>
<dbReference type="GO" id="GO:0005737">
    <property type="term" value="C:cytoplasm"/>
    <property type="evidence" value="ECO:0007669"/>
    <property type="project" value="InterPro"/>
</dbReference>
<proteinExistence type="predicted"/>
<reference evidence="2" key="1">
    <citation type="submission" date="2025-08" db="UniProtKB">
        <authorList>
            <consortium name="RefSeq"/>
        </authorList>
    </citation>
    <scope>IDENTIFICATION</scope>
</reference>
<name>A0A9Y3RZL2_9CICH</name>
<dbReference type="AlphaFoldDB" id="A0A9Y3RZL2"/>
<dbReference type="Proteomes" id="UP000695023">
    <property type="component" value="Unplaced"/>
</dbReference>
<keyword evidence="1" id="KW-1185">Reference proteome</keyword>
<dbReference type="RefSeq" id="XP_005751609.1">
    <property type="nucleotide sequence ID" value="XM_005751552.1"/>
</dbReference>
<evidence type="ECO:0000313" key="2">
    <source>
        <dbReference type="RefSeq" id="XP_005751609.1"/>
    </source>
</evidence>
<organism evidence="1 2">
    <name type="scientific">Pundamilia nyererei</name>
    <dbReference type="NCBI Taxonomy" id="303518"/>
    <lineage>
        <taxon>Eukaryota</taxon>
        <taxon>Metazoa</taxon>
        <taxon>Chordata</taxon>
        <taxon>Craniata</taxon>
        <taxon>Vertebrata</taxon>
        <taxon>Euteleostomi</taxon>
        <taxon>Actinopterygii</taxon>
        <taxon>Neopterygii</taxon>
        <taxon>Teleostei</taxon>
        <taxon>Neoteleostei</taxon>
        <taxon>Acanthomorphata</taxon>
        <taxon>Ovalentaria</taxon>
        <taxon>Cichlomorphae</taxon>
        <taxon>Cichliformes</taxon>
        <taxon>Cichlidae</taxon>
        <taxon>African cichlids</taxon>
        <taxon>Pseudocrenilabrinae</taxon>
        <taxon>Haplochromini</taxon>
        <taxon>Pundamilia</taxon>
    </lineage>
</organism>
<sequence length="294" mass="32515">MNSEEHLSTPRKTVLPPLSNRTLYHPSFLPLYRAAGLPRHSQENAQTAHPTTPAEFFYTDPTMCCGRRIPNRLSGLKVFDCLQLNTPRPIMSACLAPPNRPDPFRSGPHPTRDLGSPTWRTQTIHPQVQPRQVVLQLTQEEDQAVTNLLKLHYQMDDDSNLSHPCAKDGEEGYKPARGALIEGTVWSDAELEVADTLSSQLKLNYVDLLKAQNRNETANTPPGPLLCPSPQTHQEAEAPLALGSSAVPLKTSPVIKTKVSVFEGFMEAKEQRLSDLEGDAVDMLLSLVDVDITQ</sequence>
<evidence type="ECO:0000313" key="1">
    <source>
        <dbReference type="Proteomes" id="UP000695023"/>
    </source>
</evidence>
<dbReference type="InterPro" id="IPR029163">
    <property type="entry name" value="SAP25"/>
</dbReference>
<protein>
    <submittedName>
        <fullName evidence="2">Uncharacterized protein LOC102200814</fullName>
    </submittedName>
</protein>
<dbReference type="GO" id="GO:0005634">
    <property type="term" value="C:nucleus"/>
    <property type="evidence" value="ECO:0007669"/>
    <property type="project" value="InterPro"/>
</dbReference>
<dbReference type="GO" id="GO:0006355">
    <property type="term" value="P:regulation of DNA-templated transcription"/>
    <property type="evidence" value="ECO:0007669"/>
    <property type="project" value="InterPro"/>
</dbReference>
<gene>
    <name evidence="2" type="primary">LOC102200814</name>
</gene>